<evidence type="ECO:0000256" key="4">
    <source>
        <dbReference type="ARBA" id="ARBA00022664"/>
    </source>
</evidence>
<keyword evidence="4" id="KW-0507">mRNA processing</keyword>
<evidence type="ECO:0000313" key="21">
    <source>
        <dbReference type="EMBL" id="KOC69792.1"/>
    </source>
</evidence>
<evidence type="ECO:0000256" key="18">
    <source>
        <dbReference type="PIRSR" id="PIRSR641708-1"/>
    </source>
</evidence>
<dbReference type="AlphaFoldDB" id="A0A0L7RFN9"/>
<dbReference type="CDD" id="cd02568">
    <property type="entry name" value="PseudoU_synth_PUS1_PUS2"/>
    <property type="match status" value="1"/>
</dbReference>
<sequence>MSVDVSAVKKDADNILQSNKRQMIDENNEVAAKAQKVEVTEDLIERKNSVKRRPFVIMLGYLGRNYFGMQINRGTKTIEESLLSALLKANFITKEQFDDVREIKFQRAARTDKGVSAVRQIVSLKLPDNVNKEDINEHLPKDIRVFGIKRVTRSFNSKNKCDARTYRYILPTFALAPEDLNFLQSDQDEEIVEEIRLSQLSEINGRPYNEFRLTPEMIEKLNETLKLLEGTHNFHNFTSKTKPLDPRAKRYIIHFRCTEIFTVNDMEFAVLEVKGQSFMLHQIRKMVSLVIGICRNIVTNDIVKDAFSLEKIDIPTAPGLGLSLHFVHYGYYNERYGTDGFHETLDWNECNEEVEQFYKEYILKDITDTEISEKVMFNWLASFLTPKRFAFKESVATAEYIL</sequence>
<dbReference type="InterPro" id="IPR041708">
    <property type="entry name" value="PUS1/PUS2-like"/>
</dbReference>
<dbReference type="InterPro" id="IPR020095">
    <property type="entry name" value="PsdUridine_synth_TruA_C"/>
</dbReference>
<dbReference type="Gene3D" id="3.30.70.660">
    <property type="entry name" value="Pseudouridine synthase I, catalytic domain, C-terminal subdomain"/>
    <property type="match status" value="1"/>
</dbReference>
<dbReference type="PANTHER" id="PTHR11142">
    <property type="entry name" value="PSEUDOURIDYLATE SYNTHASE"/>
    <property type="match status" value="1"/>
</dbReference>
<dbReference type="OrthoDB" id="10256309at2759"/>
<name>A0A0L7RFN9_9HYME</name>
<comment type="similarity">
    <text evidence="3">Belongs to the tRNA pseudouridine synthase TruA family.</text>
</comment>
<evidence type="ECO:0000256" key="13">
    <source>
        <dbReference type="ARBA" id="ARBA00068582"/>
    </source>
</evidence>
<dbReference type="GO" id="GO:0031119">
    <property type="term" value="P:tRNA pseudouridine synthesis"/>
    <property type="evidence" value="ECO:0007669"/>
    <property type="project" value="InterPro"/>
</dbReference>
<dbReference type="InterPro" id="IPR020094">
    <property type="entry name" value="TruA/RsuA/RluB/E/F_N"/>
</dbReference>
<dbReference type="InterPro" id="IPR020097">
    <property type="entry name" value="PsdUridine_synth_TruA_a/b_dom"/>
</dbReference>
<protein>
    <recommendedName>
        <fullName evidence="13">Pseudouridylate synthase 1 homolog</fullName>
        <ecNumber evidence="12">5.4.99.12</ecNumber>
    </recommendedName>
    <alternativeName>
        <fullName evidence="14">tRNA pseudouridine synthase 1</fullName>
    </alternativeName>
    <alternativeName>
        <fullName evidence="17">tRNA pseudouridine(38-40) synthase</fullName>
    </alternativeName>
    <alternativeName>
        <fullName evidence="15">tRNA pseudouridylate synthase I</fullName>
    </alternativeName>
    <alternativeName>
        <fullName evidence="16">tRNA-uridine isomerase I</fullName>
    </alternativeName>
</protein>
<keyword evidence="6" id="KW-0413">Isomerase</keyword>
<dbReference type="GO" id="GO:1990481">
    <property type="term" value="P:mRNA pseudouridine synthesis"/>
    <property type="evidence" value="ECO:0007669"/>
    <property type="project" value="TreeGrafter"/>
</dbReference>
<evidence type="ECO:0000256" key="1">
    <source>
        <dbReference type="ARBA" id="ARBA00001166"/>
    </source>
</evidence>
<feature type="binding site" evidence="19">
    <location>
        <position position="166"/>
    </location>
    <ligand>
        <name>substrate</name>
    </ligand>
</feature>
<feature type="domain" description="Pseudouridine synthase I TruA alpha/beta" evidence="20">
    <location>
        <begin position="226"/>
        <end position="329"/>
    </location>
</feature>
<dbReference type="EC" id="5.4.99.12" evidence="12"/>
<evidence type="ECO:0000256" key="11">
    <source>
        <dbReference type="ARBA" id="ARBA00064589"/>
    </source>
</evidence>
<dbReference type="GO" id="GO:0003723">
    <property type="term" value="F:RNA binding"/>
    <property type="evidence" value="ECO:0007669"/>
    <property type="project" value="InterPro"/>
</dbReference>
<dbReference type="NCBIfam" id="TIGR00071">
    <property type="entry name" value="hisT_truA"/>
    <property type="match status" value="1"/>
</dbReference>
<comment type="catalytic activity">
    <reaction evidence="8">
        <text>a uridine in tRNA = a pseudouridine in tRNA</text>
        <dbReference type="Rhea" id="RHEA:54572"/>
        <dbReference type="Rhea" id="RHEA-COMP:13339"/>
        <dbReference type="Rhea" id="RHEA-COMP:13934"/>
        <dbReference type="ChEBI" id="CHEBI:65314"/>
        <dbReference type="ChEBI" id="CHEBI:65315"/>
    </reaction>
</comment>
<dbReference type="InterPro" id="IPR001406">
    <property type="entry name" value="PsdUridine_synth_TruA"/>
</dbReference>
<keyword evidence="7" id="KW-0539">Nucleus</keyword>
<comment type="function">
    <text evidence="10">Pseudouridylate synthase that catalyzes pseudouridylation of tRNAs and mRNAs. Acts on positions 27/28 in the anticodon stem and also positions 34 and 36 in the anticodon of an intron containing tRNA. Also catalyzes pseudouridylation of mRNAs: mediates pseudouridylation of mRNAs with the consensus sequence 5'-UGUAG-3'. Acts as a regulator of pre-mRNA splicing by mediating pseudouridylation of pre-mRNAs at locations associated with alternatively spliced regions. Pseudouridylation of pre-mRNAs near splice sites directly regulates mRNA splicing and mRNA 3'-end processing. Involved in regulation of nuclear receptor activity through pseudouridylation of SRA1 mRNA.</text>
</comment>
<comment type="catalytic activity">
    <reaction evidence="1">
        <text>a uridine in mRNA = a pseudouridine in mRNA</text>
        <dbReference type="Rhea" id="RHEA:56644"/>
        <dbReference type="Rhea" id="RHEA-COMP:14658"/>
        <dbReference type="Rhea" id="RHEA-COMP:14659"/>
        <dbReference type="ChEBI" id="CHEBI:65314"/>
        <dbReference type="ChEBI" id="CHEBI:65315"/>
    </reaction>
</comment>
<gene>
    <name evidence="21" type="ORF">WH47_07532</name>
</gene>
<evidence type="ECO:0000259" key="20">
    <source>
        <dbReference type="Pfam" id="PF01416"/>
    </source>
</evidence>
<comment type="subcellular location">
    <subcellularLocation>
        <location evidence="2">Nucleus</location>
    </subcellularLocation>
</comment>
<dbReference type="GO" id="GO:0005634">
    <property type="term" value="C:nucleus"/>
    <property type="evidence" value="ECO:0007669"/>
    <property type="project" value="UniProtKB-SubCell"/>
</dbReference>
<feature type="active site" description="Nucleophile" evidence="18">
    <location>
        <position position="112"/>
    </location>
</feature>
<comment type="catalytic activity">
    <reaction evidence="9">
        <text>uridine(38/39/40) in tRNA = pseudouridine(38/39/40) in tRNA</text>
        <dbReference type="Rhea" id="RHEA:22376"/>
        <dbReference type="Rhea" id="RHEA-COMP:10085"/>
        <dbReference type="Rhea" id="RHEA-COMP:10087"/>
        <dbReference type="ChEBI" id="CHEBI:65314"/>
        <dbReference type="ChEBI" id="CHEBI:65315"/>
        <dbReference type="EC" id="5.4.99.12"/>
    </reaction>
</comment>
<evidence type="ECO:0000256" key="16">
    <source>
        <dbReference type="ARBA" id="ARBA00080849"/>
    </source>
</evidence>
<evidence type="ECO:0000256" key="12">
    <source>
        <dbReference type="ARBA" id="ARBA00066509"/>
    </source>
</evidence>
<evidence type="ECO:0000256" key="6">
    <source>
        <dbReference type="ARBA" id="ARBA00023235"/>
    </source>
</evidence>
<evidence type="ECO:0000256" key="8">
    <source>
        <dbReference type="ARBA" id="ARBA00036943"/>
    </source>
</evidence>
<evidence type="ECO:0000256" key="2">
    <source>
        <dbReference type="ARBA" id="ARBA00004123"/>
    </source>
</evidence>
<keyword evidence="22" id="KW-1185">Reference proteome</keyword>
<dbReference type="GO" id="GO:0006397">
    <property type="term" value="P:mRNA processing"/>
    <property type="evidence" value="ECO:0007669"/>
    <property type="project" value="UniProtKB-KW"/>
</dbReference>
<dbReference type="GO" id="GO:0160147">
    <property type="term" value="F:tRNA pseudouridine(38-40) synthase activity"/>
    <property type="evidence" value="ECO:0007669"/>
    <property type="project" value="UniProtKB-EC"/>
</dbReference>
<organism evidence="21 22">
    <name type="scientific">Habropoda laboriosa</name>
    <dbReference type="NCBI Taxonomy" id="597456"/>
    <lineage>
        <taxon>Eukaryota</taxon>
        <taxon>Metazoa</taxon>
        <taxon>Ecdysozoa</taxon>
        <taxon>Arthropoda</taxon>
        <taxon>Hexapoda</taxon>
        <taxon>Insecta</taxon>
        <taxon>Pterygota</taxon>
        <taxon>Neoptera</taxon>
        <taxon>Endopterygota</taxon>
        <taxon>Hymenoptera</taxon>
        <taxon>Apocrita</taxon>
        <taxon>Aculeata</taxon>
        <taxon>Apoidea</taxon>
        <taxon>Anthophila</taxon>
        <taxon>Apidae</taxon>
        <taxon>Habropoda</taxon>
    </lineage>
</organism>
<dbReference type="EMBL" id="KQ414599">
    <property type="protein sequence ID" value="KOC69792.1"/>
    <property type="molecule type" value="Genomic_DNA"/>
</dbReference>
<dbReference type="Pfam" id="PF01416">
    <property type="entry name" value="PseudoU_synth_1"/>
    <property type="match status" value="1"/>
</dbReference>
<evidence type="ECO:0000256" key="17">
    <source>
        <dbReference type="ARBA" id="ARBA00081344"/>
    </source>
</evidence>
<dbReference type="InterPro" id="IPR020103">
    <property type="entry name" value="PsdUridine_synth_cat_dom_sf"/>
</dbReference>
<dbReference type="Gene3D" id="3.30.70.580">
    <property type="entry name" value="Pseudouridine synthase I, catalytic domain, N-terminal subdomain"/>
    <property type="match status" value="1"/>
</dbReference>
<evidence type="ECO:0000256" key="3">
    <source>
        <dbReference type="ARBA" id="ARBA00009375"/>
    </source>
</evidence>
<evidence type="ECO:0000256" key="5">
    <source>
        <dbReference type="ARBA" id="ARBA00022694"/>
    </source>
</evidence>
<accession>A0A0L7RFN9</accession>
<evidence type="ECO:0000256" key="9">
    <source>
        <dbReference type="ARBA" id="ARBA00052184"/>
    </source>
</evidence>
<comment type="subunit">
    <text evidence="11">Monomer. Forms a complex with RARG and the SRA1 RNA in the nucleus.</text>
</comment>
<reference evidence="21 22" key="1">
    <citation type="submission" date="2015-07" db="EMBL/GenBank/DDBJ databases">
        <title>The genome of Habropoda laboriosa.</title>
        <authorList>
            <person name="Pan H."/>
            <person name="Kapheim K."/>
        </authorList>
    </citation>
    <scope>NUCLEOTIDE SEQUENCE [LARGE SCALE GENOMIC DNA]</scope>
    <source>
        <strain evidence="21">0110345459</strain>
    </source>
</reference>
<dbReference type="STRING" id="597456.A0A0L7RFN9"/>
<evidence type="ECO:0000256" key="10">
    <source>
        <dbReference type="ARBA" id="ARBA00053709"/>
    </source>
</evidence>
<evidence type="ECO:0000256" key="19">
    <source>
        <dbReference type="PIRSR" id="PIRSR641708-2"/>
    </source>
</evidence>
<evidence type="ECO:0000256" key="14">
    <source>
        <dbReference type="ARBA" id="ARBA00075153"/>
    </source>
</evidence>
<dbReference type="SUPFAM" id="SSF55120">
    <property type="entry name" value="Pseudouridine synthase"/>
    <property type="match status" value="1"/>
</dbReference>
<dbReference type="FunFam" id="3.30.70.660:FF:000002">
    <property type="entry name" value="tRNA pseudouridine synthase"/>
    <property type="match status" value="1"/>
</dbReference>
<proteinExistence type="inferred from homology"/>
<evidence type="ECO:0000256" key="7">
    <source>
        <dbReference type="ARBA" id="ARBA00023242"/>
    </source>
</evidence>
<dbReference type="FunFam" id="3.30.70.580:FF:000002">
    <property type="entry name" value="tRNA pseudouridine synthase"/>
    <property type="match status" value="1"/>
</dbReference>
<dbReference type="Proteomes" id="UP000053825">
    <property type="component" value="Unassembled WGS sequence"/>
</dbReference>
<keyword evidence="5" id="KW-0819">tRNA processing</keyword>
<evidence type="ECO:0000256" key="15">
    <source>
        <dbReference type="ARBA" id="ARBA00079087"/>
    </source>
</evidence>
<dbReference type="PANTHER" id="PTHR11142:SF4">
    <property type="entry name" value="PSEUDOURIDYLATE SYNTHASE 1 HOMOLOG"/>
    <property type="match status" value="1"/>
</dbReference>
<evidence type="ECO:0000313" key="22">
    <source>
        <dbReference type="Proteomes" id="UP000053825"/>
    </source>
</evidence>